<dbReference type="SUPFAM" id="SSF52151">
    <property type="entry name" value="FabD/lysophospholipase-like"/>
    <property type="match status" value="1"/>
</dbReference>
<feature type="domain" description="PNPLA" evidence="3">
    <location>
        <begin position="7"/>
        <end position="210"/>
    </location>
</feature>
<feature type="short sequence motif" description="GXSXG" evidence="2">
    <location>
        <begin position="38"/>
        <end position="42"/>
    </location>
</feature>
<keyword evidence="2" id="KW-0378">Hydrolase</keyword>
<accession>A0A0W8IQ86</accession>
<dbReference type="PROSITE" id="PS51635">
    <property type="entry name" value="PNPLA"/>
    <property type="match status" value="1"/>
</dbReference>
<feature type="short sequence motif" description="DGA/G" evidence="2">
    <location>
        <begin position="197"/>
        <end position="199"/>
    </location>
</feature>
<name>A0A0W8IQ86_KOCRO</name>
<dbReference type="Pfam" id="PF01734">
    <property type="entry name" value="Patatin"/>
    <property type="match status" value="1"/>
</dbReference>
<dbReference type="InterPro" id="IPR052580">
    <property type="entry name" value="Lipid_Hydrolase"/>
</dbReference>
<feature type="short sequence motif" description="GXGXXG" evidence="2">
    <location>
        <begin position="11"/>
        <end position="16"/>
    </location>
</feature>
<reference evidence="5" key="1">
    <citation type="submission" date="2015-12" db="EMBL/GenBank/DDBJ databases">
        <authorList>
            <person name="Nair G.R."/>
            <person name="Kaur G."/>
            <person name="Mayilraj S."/>
        </authorList>
    </citation>
    <scope>NUCLEOTIDE SEQUENCE [LARGE SCALE GENOMIC DNA]</scope>
    <source>
        <strain evidence="5">CD08_4</strain>
    </source>
</reference>
<dbReference type="GO" id="GO:0016787">
    <property type="term" value="F:hydrolase activity"/>
    <property type="evidence" value="ECO:0007669"/>
    <property type="project" value="UniProtKB-UniRule"/>
</dbReference>
<dbReference type="CDD" id="cd07207">
    <property type="entry name" value="Pat_ExoU_VipD_like"/>
    <property type="match status" value="1"/>
</dbReference>
<evidence type="ECO:0000313" key="5">
    <source>
        <dbReference type="Proteomes" id="UP000053512"/>
    </source>
</evidence>
<comment type="caution">
    <text evidence="4">The sequence shown here is derived from an EMBL/GenBank/DDBJ whole genome shotgun (WGS) entry which is preliminary data.</text>
</comment>
<evidence type="ECO:0000259" key="3">
    <source>
        <dbReference type="PROSITE" id="PS51635"/>
    </source>
</evidence>
<evidence type="ECO:0000256" key="1">
    <source>
        <dbReference type="ARBA" id="ARBA00023098"/>
    </source>
</evidence>
<dbReference type="Gene3D" id="3.40.1090.10">
    <property type="entry name" value="Cytosolic phospholipase A2 catalytic domain"/>
    <property type="match status" value="2"/>
</dbReference>
<dbReference type="InterPro" id="IPR016035">
    <property type="entry name" value="Acyl_Trfase/lysoPLipase"/>
</dbReference>
<dbReference type="AlphaFoldDB" id="A0A0W8IQ86"/>
<feature type="active site" description="Proton acceptor" evidence="2">
    <location>
        <position position="197"/>
    </location>
</feature>
<feature type="active site" description="Nucleophile" evidence="2">
    <location>
        <position position="40"/>
    </location>
</feature>
<evidence type="ECO:0000256" key="2">
    <source>
        <dbReference type="PROSITE-ProRule" id="PRU01161"/>
    </source>
</evidence>
<dbReference type="GO" id="GO:0016042">
    <property type="term" value="P:lipid catabolic process"/>
    <property type="evidence" value="ECO:0007669"/>
    <property type="project" value="UniProtKB-UniRule"/>
</dbReference>
<dbReference type="EMBL" id="LQBK01000003">
    <property type="protein sequence ID" value="KUG61931.1"/>
    <property type="molecule type" value="Genomic_DNA"/>
</dbReference>
<organism evidence="4 5">
    <name type="scientific">Kocuria rosea subsp. polaris</name>
    <dbReference type="NCBI Taxonomy" id="136273"/>
    <lineage>
        <taxon>Bacteria</taxon>
        <taxon>Bacillati</taxon>
        <taxon>Actinomycetota</taxon>
        <taxon>Actinomycetes</taxon>
        <taxon>Micrococcales</taxon>
        <taxon>Micrococcaceae</taxon>
        <taxon>Kocuria</taxon>
    </lineage>
</organism>
<proteinExistence type="predicted"/>
<protein>
    <submittedName>
        <fullName evidence="4">Esterase</fullName>
    </submittedName>
</protein>
<dbReference type="OrthoDB" id="9770965at2"/>
<dbReference type="RefSeq" id="WP_058872728.1">
    <property type="nucleotide sequence ID" value="NZ_LQBK01000003.1"/>
</dbReference>
<keyword evidence="1 2" id="KW-0443">Lipid metabolism</keyword>
<sequence length="326" mass="35896">MEQFADLVLEGGGVKGIALVGAIEVLEERGYRFKRVAGTSAGAIVGALVAAGAPARKLVDIIGSVQYPDFRDGSRLTRTTAGKAAGILARNGIYLGEHLRSWLQSQLDDYGVTTFADLPYTDDERPPAPERAFRLVVTASDISRGRLRYLPWDYDEFGRDRGAQHVVEAVRASMSIPFFYRPVRWDTADGRKAWLVDGGMLSNYPISVFDAPAGTAPRWPTLGIKLSAHPDAVQGTKYPINGPVSMSRAMLKTMTGFYDQMHIESSDAQARTIFVDTGAIRATDFNLTDDDRDFLYQNGRRAAEKFLDGSAHRPPWDFSAYIAAHR</sequence>
<dbReference type="PANTHER" id="PTHR46394">
    <property type="entry name" value="ANNEXIN"/>
    <property type="match status" value="1"/>
</dbReference>
<dbReference type="PANTHER" id="PTHR46394:SF1">
    <property type="entry name" value="PNPLA DOMAIN-CONTAINING PROTEIN"/>
    <property type="match status" value="1"/>
</dbReference>
<dbReference type="InterPro" id="IPR002641">
    <property type="entry name" value="PNPLA_dom"/>
</dbReference>
<dbReference type="Proteomes" id="UP000053512">
    <property type="component" value="Unassembled WGS sequence"/>
</dbReference>
<keyword evidence="2" id="KW-0442">Lipid degradation</keyword>
<gene>
    <name evidence="4" type="ORF">AVL61_11470</name>
</gene>
<evidence type="ECO:0000313" key="4">
    <source>
        <dbReference type="EMBL" id="KUG61931.1"/>
    </source>
</evidence>